<feature type="non-terminal residue" evidence="3">
    <location>
        <position position="115"/>
    </location>
</feature>
<sequence length="115" mass="12910">MPSYKITDYTYPTEGGLARLILTYQGIEFENVRFEKENASEAEAAAPFGLLPILEEDGQLVAAGQALCPYLAIHLDLAGKNIKEQAMCGTIMSGLYEMFRNVRREYILSMPLEER</sequence>
<keyword evidence="2" id="KW-1185">Reference proteome</keyword>
<evidence type="ECO:0000259" key="1">
    <source>
        <dbReference type="PROSITE" id="PS50404"/>
    </source>
</evidence>
<dbReference type="GeneID" id="111087000"/>
<accession>A0ABM1SVV1</accession>
<protein>
    <submittedName>
        <fullName evidence="3">Probable glutathione S-transferase 7</fullName>
    </submittedName>
</protein>
<name>A0ABM1SVV1_LIMPO</name>
<gene>
    <name evidence="3" type="primary">LOC111087000</name>
</gene>
<dbReference type="InterPro" id="IPR004045">
    <property type="entry name" value="Glutathione_S-Trfase_N"/>
</dbReference>
<dbReference type="PANTHER" id="PTHR11571">
    <property type="entry name" value="GLUTATHIONE S-TRANSFERASE"/>
    <property type="match status" value="1"/>
</dbReference>
<dbReference type="InterPro" id="IPR036249">
    <property type="entry name" value="Thioredoxin-like_sf"/>
</dbReference>
<dbReference type="Gene3D" id="1.20.1050.130">
    <property type="match status" value="1"/>
</dbReference>
<dbReference type="Proteomes" id="UP000694941">
    <property type="component" value="Unplaced"/>
</dbReference>
<evidence type="ECO:0000313" key="2">
    <source>
        <dbReference type="Proteomes" id="UP000694941"/>
    </source>
</evidence>
<dbReference type="PROSITE" id="PS50404">
    <property type="entry name" value="GST_NTER"/>
    <property type="match status" value="1"/>
</dbReference>
<dbReference type="SUPFAM" id="SSF52833">
    <property type="entry name" value="Thioredoxin-like"/>
    <property type="match status" value="1"/>
</dbReference>
<organism evidence="2 3">
    <name type="scientific">Limulus polyphemus</name>
    <name type="common">Atlantic horseshoe crab</name>
    <dbReference type="NCBI Taxonomy" id="6850"/>
    <lineage>
        <taxon>Eukaryota</taxon>
        <taxon>Metazoa</taxon>
        <taxon>Ecdysozoa</taxon>
        <taxon>Arthropoda</taxon>
        <taxon>Chelicerata</taxon>
        <taxon>Merostomata</taxon>
        <taxon>Xiphosura</taxon>
        <taxon>Limulidae</taxon>
        <taxon>Limulus</taxon>
    </lineage>
</organism>
<dbReference type="InterPro" id="IPR050213">
    <property type="entry name" value="GST_superfamily"/>
</dbReference>
<dbReference type="PANTHER" id="PTHR11571:SF150">
    <property type="entry name" value="GLUTATHIONE S-TRANSFERASE"/>
    <property type="match status" value="1"/>
</dbReference>
<evidence type="ECO:0000313" key="3">
    <source>
        <dbReference type="RefSeq" id="XP_022247757.1"/>
    </source>
</evidence>
<proteinExistence type="predicted"/>
<dbReference type="RefSeq" id="XP_022247757.1">
    <property type="nucleotide sequence ID" value="XM_022392049.1"/>
</dbReference>
<reference evidence="3" key="1">
    <citation type="submission" date="2025-08" db="UniProtKB">
        <authorList>
            <consortium name="RefSeq"/>
        </authorList>
    </citation>
    <scope>IDENTIFICATION</scope>
    <source>
        <tissue evidence="3">Muscle</tissue>
    </source>
</reference>
<feature type="domain" description="GST N-terminal" evidence="1">
    <location>
        <begin position="2"/>
        <end position="79"/>
    </location>
</feature>